<dbReference type="RefSeq" id="XP_023623444.1">
    <property type="nucleotide sequence ID" value="XM_023767676.1"/>
</dbReference>
<feature type="region of interest" description="Disordered" evidence="1">
    <location>
        <begin position="1"/>
        <end position="91"/>
    </location>
</feature>
<feature type="compositionally biased region" description="Polar residues" evidence="1">
    <location>
        <begin position="24"/>
        <end position="38"/>
    </location>
</feature>
<protein>
    <submittedName>
        <fullName evidence="2">Uncharacterized protein</fullName>
    </submittedName>
</protein>
<organism evidence="2 3">
    <name type="scientific">Ramularia collo-cygni</name>
    <dbReference type="NCBI Taxonomy" id="112498"/>
    <lineage>
        <taxon>Eukaryota</taxon>
        <taxon>Fungi</taxon>
        <taxon>Dikarya</taxon>
        <taxon>Ascomycota</taxon>
        <taxon>Pezizomycotina</taxon>
        <taxon>Dothideomycetes</taxon>
        <taxon>Dothideomycetidae</taxon>
        <taxon>Mycosphaerellales</taxon>
        <taxon>Mycosphaerellaceae</taxon>
        <taxon>Ramularia</taxon>
    </lineage>
</organism>
<dbReference type="EMBL" id="FJUY01000003">
    <property type="protein sequence ID" value="CZT16551.1"/>
    <property type="molecule type" value="Genomic_DNA"/>
</dbReference>
<dbReference type="Proteomes" id="UP000225277">
    <property type="component" value="Unassembled WGS sequence"/>
</dbReference>
<gene>
    <name evidence="2" type="ORF">RCC_02385</name>
</gene>
<evidence type="ECO:0000313" key="2">
    <source>
        <dbReference type="EMBL" id="CZT16551.1"/>
    </source>
</evidence>
<feature type="compositionally biased region" description="Acidic residues" evidence="1">
    <location>
        <begin position="63"/>
        <end position="73"/>
    </location>
</feature>
<evidence type="ECO:0000256" key="1">
    <source>
        <dbReference type="SAM" id="MobiDB-lite"/>
    </source>
</evidence>
<reference evidence="2 3" key="1">
    <citation type="submission" date="2016-03" db="EMBL/GenBank/DDBJ databases">
        <authorList>
            <person name="Ploux O."/>
        </authorList>
    </citation>
    <scope>NUCLEOTIDE SEQUENCE [LARGE SCALE GENOMIC DNA]</scope>
    <source>
        <strain evidence="2 3">URUG2</strain>
    </source>
</reference>
<keyword evidence="3" id="KW-1185">Reference proteome</keyword>
<feature type="compositionally biased region" description="Basic and acidic residues" evidence="1">
    <location>
        <begin position="74"/>
        <end position="91"/>
    </location>
</feature>
<sequence length="91" mass="10127">MRTVSEEEHKAAELAESDDHSDSLSRQTSTISRNSSWGSLHGLHGRTLMKKILSRRGSKAEVEPEATEAVECEDSGKEQQRVERVTSTDTQ</sequence>
<name>A0A2D3UNM7_9PEZI</name>
<proteinExistence type="predicted"/>
<evidence type="ECO:0000313" key="3">
    <source>
        <dbReference type="Proteomes" id="UP000225277"/>
    </source>
</evidence>
<feature type="compositionally biased region" description="Basic and acidic residues" evidence="1">
    <location>
        <begin position="1"/>
        <end position="23"/>
    </location>
</feature>
<feature type="compositionally biased region" description="Basic residues" evidence="1">
    <location>
        <begin position="43"/>
        <end position="57"/>
    </location>
</feature>
<accession>A0A2D3UNM7</accession>
<dbReference type="AlphaFoldDB" id="A0A2D3UNM7"/>
<dbReference type="GeneID" id="35597602"/>